<dbReference type="EMBL" id="KE346361">
    <property type="protein sequence ID" value="KJE90367.1"/>
    <property type="molecule type" value="Genomic_DNA"/>
</dbReference>
<dbReference type="AlphaFoldDB" id="A0A0D2VK18"/>
<dbReference type="Proteomes" id="UP000008743">
    <property type="component" value="Unassembled WGS sequence"/>
</dbReference>
<dbReference type="PhylomeDB" id="A0A0D2VK18"/>
<gene>
    <name evidence="7" type="ORF">CAOG_009454</name>
</gene>
<reference evidence="8" key="1">
    <citation type="submission" date="2011-02" db="EMBL/GenBank/DDBJ databases">
        <title>The Genome Sequence of Capsaspora owczarzaki ATCC 30864.</title>
        <authorList>
            <person name="Russ C."/>
            <person name="Cuomo C."/>
            <person name="Burger G."/>
            <person name="Gray M.W."/>
            <person name="Holland P.W.H."/>
            <person name="King N."/>
            <person name="Lang F.B.F."/>
            <person name="Roger A.J."/>
            <person name="Ruiz-Trillo I."/>
            <person name="Young S.K."/>
            <person name="Zeng Q."/>
            <person name="Gargeya S."/>
            <person name="Alvarado L."/>
            <person name="Berlin A."/>
            <person name="Chapman S.B."/>
            <person name="Chen Z."/>
            <person name="Freedman E."/>
            <person name="Gellesch M."/>
            <person name="Goldberg J."/>
            <person name="Griggs A."/>
            <person name="Gujja S."/>
            <person name="Heilman E."/>
            <person name="Heiman D."/>
            <person name="Howarth C."/>
            <person name="Mehta T."/>
            <person name="Neiman D."/>
            <person name="Pearson M."/>
            <person name="Roberts A."/>
            <person name="Saif S."/>
            <person name="Shea T."/>
            <person name="Shenoy N."/>
            <person name="Sisk P."/>
            <person name="Stolte C."/>
            <person name="Sykes S."/>
            <person name="White J."/>
            <person name="Yandava C."/>
            <person name="Haas B."/>
            <person name="Nusbaum C."/>
            <person name="Birren B."/>
        </authorList>
    </citation>
    <scope>NUCLEOTIDE SEQUENCE</scope>
    <source>
        <strain evidence="8">ATCC 30864</strain>
    </source>
</reference>
<dbReference type="PROSITE" id="PS00478">
    <property type="entry name" value="LIM_DOMAIN_1"/>
    <property type="match status" value="1"/>
</dbReference>
<feature type="compositionally biased region" description="Polar residues" evidence="5">
    <location>
        <begin position="154"/>
        <end position="168"/>
    </location>
</feature>
<evidence type="ECO:0000256" key="3">
    <source>
        <dbReference type="ARBA" id="ARBA00023038"/>
    </source>
</evidence>
<feature type="region of interest" description="Disordered" evidence="5">
    <location>
        <begin position="406"/>
        <end position="444"/>
    </location>
</feature>
<dbReference type="OrthoDB" id="1679758at2759"/>
<feature type="compositionally biased region" description="Basic residues" evidence="5">
    <location>
        <begin position="292"/>
        <end position="320"/>
    </location>
</feature>
<evidence type="ECO:0000313" key="8">
    <source>
        <dbReference type="Proteomes" id="UP000008743"/>
    </source>
</evidence>
<dbReference type="PROSITE" id="PS50023">
    <property type="entry name" value="LIM_DOMAIN_2"/>
    <property type="match status" value="1"/>
</dbReference>
<keyword evidence="2 4" id="KW-0862">Zinc</keyword>
<proteinExistence type="predicted"/>
<keyword evidence="1 4" id="KW-0479">Metal-binding</keyword>
<evidence type="ECO:0000256" key="4">
    <source>
        <dbReference type="PROSITE-ProRule" id="PRU00125"/>
    </source>
</evidence>
<dbReference type="PANTHER" id="PTHR24206">
    <property type="entry name" value="OS06G0237300 PROTEIN"/>
    <property type="match status" value="1"/>
</dbReference>
<feature type="compositionally biased region" description="Low complexity" evidence="5">
    <location>
        <begin position="176"/>
        <end position="221"/>
    </location>
</feature>
<feature type="compositionally biased region" description="Pro residues" evidence="5">
    <location>
        <begin position="419"/>
        <end position="428"/>
    </location>
</feature>
<protein>
    <recommendedName>
        <fullName evidence="6">LIM zinc-binding domain-containing protein</fullName>
    </recommendedName>
</protein>
<evidence type="ECO:0000259" key="6">
    <source>
        <dbReference type="PROSITE" id="PS50023"/>
    </source>
</evidence>
<dbReference type="SMART" id="SM00132">
    <property type="entry name" value="LIM"/>
    <property type="match status" value="1"/>
</dbReference>
<feature type="compositionally biased region" description="Low complexity" evidence="5">
    <location>
        <begin position="266"/>
        <end position="284"/>
    </location>
</feature>
<feature type="compositionally biased region" description="Pro residues" evidence="5">
    <location>
        <begin position="249"/>
        <end position="258"/>
    </location>
</feature>
<dbReference type="SUPFAM" id="SSF57716">
    <property type="entry name" value="Glucocorticoid receptor-like (DNA-binding domain)"/>
    <property type="match status" value="1"/>
</dbReference>
<accession>A0A0D2VK18</accession>
<dbReference type="Gene3D" id="2.10.110.10">
    <property type="entry name" value="Cysteine Rich Protein"/>
    <property type="match status" value="1"/>
</dbReference>
<dbReference type="InterPro" id="IPR001781">
    <property type="entry name" value="Znf_LIM"/>
</dbReference>
<keyword evidence="3 4" id="KW-0440">LIM domain</keyword>
<sequence>MSKALPCVTCGKTAYPLESFCIRNNNWHKTCFQCSICSTKLTLNTYKLPFEGATLYCAKCLPQDRPTITTDNVDFVNARERPKIGVVNEQVRGELAGQKPNESVDSLAIANRVNAPKAGLVNDQVRGELAGVKPNESTDSLAISNRVNAPRQEVVNQQLRYKNGSNRDSIADEGGASPIASASALPPVSGASSPSSASPTPSAEPLSSSSSSGSPPCPATSPAAYAPCTSLPALAAFQQQPGAGLAPPAGMPVPPQGMPPCQSCPRGAGQAARQRAAANRWAGRPQDDSSARSRHARHVPASRFASPRHARHSRHSRHSWHAQQPIRIRSPTTPSHVCANGQRHKNNQSSGHVARASNVGDGPIHCQRCPTQLGQDGLLHHPFRLLPRAHNVCHGLASRLQSRALRQHWPQSPVRTPSGPWPAAPTKPPAAKVSSRRTAQPPHD</sequence>
<feature type="domain" description="LIM zinc-binding" evidence="6">
    <location>
        <begin position="5"/>
        <end position="67"/>
    </location>
</feature>
<evidence type="ECO:0000256" key="5">
    <source>
        <dbReference type="SAM" id="MobiDB-lite"/>
    </source>
</evidence>
<dbReference type="InParanoid" id="A0A0D2VK18"/>
<dbReference type="STRING" id="595528.A0A0D2VK18"/>
<evidence type="ECO:0000313" key="7">
    <source>
        <dbReference type="EMBL" id="KJE90367.1"/>
    </source>
</evidence>
<feature type="region of interest" description="Disordered" evidence="5">
    <location>
        <begin position="242"/>
        <end position="359"/>
    </location>
</feature>
<keyword evidence="8" id="KW-1185">Reference proteome</keyword>
<organism evidence="7 8">
    <name type="scientific">Capsaspora owczarzaki (strain ATCC 30864)</name>
    <dbReference type="NCBI Taxonomy" id="595528"/>
    <lineage>
        <taxon>Eukaryota</taxon>
        <taxon>Filasterea</taxon>
        <taxon>Capsaspora</taxon>
    </lineage>
</organism>
<name>A0A0D2VK18_CAPO3</name>
<evidence type="ECO:0000256" key="1">
    <source>
        <dbReference type="ARBA" id="ARBA00022723"/>
    </source>
</evidence>
<dbReference type="Pfam" id="PF00412">
    <property type="entry name" value="LIM"/>
    <property type="match status" value="1"/>
</dbReference>
<feature type="region of interest" description="Disordered" evidence="5">
    <location>
        <begin position="154"/>
        <end position="221"/>
    </location>
</feature>
<evidence type="ECO:0000256" key="2">
    <source>
        <dbReference type="ARBA" id="ARBA00022833"/>
    </source>
</evidence>
<dbReference type="GO" id="GO:0046872">
    <property type="term" value="F:metal ion binding"/>
    <property type="evidence" value="ECO:0007669"/>
    <property type="project" value="UniProtKB-KW"/>
</dbReference>